<dbReference type="GO" id="GO:0005737">
    <property type="term" value="C:cytoplasm"/>
    <property type="evidence" value="ECO:0007669"/>
    <property type="project" value="TreeGrafter"/>
</dbReference>
<dbReference type="InterPro" id="IPR027417">
    <property type="entry name" value="P-loop_NTPase"/>
</dbReference>
<evidence type="ECO:0000256" key="1">
    <source>
        <dbReference type="ARBA" id="ARBA00007733"/>
    </source>
</evidence>
<gene>
    <name evidence="7" type="ORF">AGERDE_LOCUS9792</name>
</gene>
<dbReference type="PANTHER" id="PTHR43381">
    <property type="entry name" value="TRANSLATION INITIATION FACTOR IF-2-RELATED"/>
    <property type="match status" value="1"/>
</dbReference>
<name>A0A9N9GJI4_9GLOM</name>
<keyword evidence="2" id="KW-0396">Initiation factor</keyword>
<organism evidence="7 8">
    <name type="scientific">Ambispora gerdemannii</name>
    <dbReference type="NCBI Taxonomy" id="144530"/>
    <lineage>
        <taxon>Eukaryota</taxon>
        <taxon>Fungi</taxon>
        <taxon>Fungi incertae sedis</taxon>
        <taxon>Mucoromycota</taxon>
        <taxon>Glomeromycotina</taxon>
        <taxon>Glomeromycetes</taxon>
        <taxon>Archaeosporales</taxon>
        <taxon>Ambisporaceae</taxon>
        <taxon>Ambispora</taxon>
    </lineage>
</organism>
<evidence type="ECO:0000259" key="6">
    <source>
        <dbReference type="Pfam" id="PF00009"/>
    </source>
</evidence>
<protein>
    <submittedName>
        <fullName evidence="7">8063_t:CDS:1</fullName>
    </submittedName>
</protein>
<dbReference type="Proteomes" id="UP000789831">
    <property type="component" value="Unassembled WGS sequence"/>
</dbReference>
<dbReference type="AlphaFoldDB" id="A0A9N9GJI4"/>
<evidence type="ECO:0000256" key="5">
    <source>
        <dbReference type="ARBA" id="ARBA00023134"/>
    </source>
</evidence>
<sequence>QSVSRNQSLSWDLLTDYCRNIRVGIKKKSGINFSQIIQEYLKKSEQKGQLVVRPPIVKAGGITQKVTVSQGEFQGQTIIFLDTPGHGDFIKMRQRGISLTDLVVLVIDAKDGIMSQTSEIIDYLHEYKLPVIVFINHKKPDETDNETNLNRIRTQLQEKNLTPIE</sequence>
<proteinExistence type="inferred from homology"/>
<dbReference type="NCBIfam" id="TIGR00231">
    <property type="entry name" value="small_GTP"/>
    <property type="match status" value="1"/>
</dbReference>
<keyword evidence="8" id="KW-1185">Reference proteome</keyword>
<dbReference type="GO" id="GO:0003924">
    <property type="term" value="F:GTPase activity"/>
    <property type="evidence" value="ECO:0007669"/>
    <property type="project" value="InterPro"/>
</dbReference>
<dbReference type="PANTHER" id="PTHR43381:SF5">
    <property type="entry name" value="TR-TYPE G DOMAIN-CONTAINING PROTEIN"/>
    <property type="match status" value="1"/>
</dbReference>
<reference evidence="7" key="1">
    <citation type="submission" date="2021-06" db="EMBL/GenBank/DDBJ databases">
        <authorList>
            <person name="Kallberg Y."/>
            <person name="Tangrot J."/>
            <person name="Rosling A."/>
        </authorList>
    </citation>
    <scope>NUCLEOTIDE SEQUENCE</scope>
    <source>
        <strain evidence="7">MT106</strain>
    </source>
</reference>
<evidence type="ECO:0000313" key="8">
    <source>
        <dbReference type="Proteomes" id="UP000789831"/>
    </source>
</evidence>
<dbReference type="GO" id="GO:0005525">
    <property type="term" value="F:GTP binding"/>
    <property type="evidence" value="ECO:0007669"/>
    <property type="project" value="UniProtKB-KW"/>
</dbReference>
<dbReference type="OrthoDB" id="2425258at2759"/>
<dbReference type="Pfam" id="PF00009">
    <property type="entry name" value="GTP_EFTU"/>
    <property type="match status" value="1"/>
</dbReference>
<dbReference type="InterPro" id="IPR005225">
    <property type="entry name" value="Small_GTP-bd"/>
</dbReference>
<evidence type="ECO:0000256" key="3">
    <source>
        <dbReference type="ARBA" id="ARBA00022741"/>
    </source>
</evidence>
<keyword evidence="5" id="KW-0342">GTP-binding</keyword>
<comment type="caution">
    <text evidence="7">The sequence shown here is derived from an EMBL/GenBank/DDBJ whole genome shotgun (WGS) entry which is preliminary data.</text>
</comment>
<dbReference type="InterPro" id="IPR000795">
    <property type="entry name" value="T_Tr_GTP-bd_dom"/>
</dbReference>
<keyword evidence="3" id="KW-0547">Nucleotide-binding</keyword>
<evidence type="ECO:0000313" key="7">
    <source>
        <dbReference type="EMBL" id="CAG8615126.1"/>
    </source>
</evidence>
<feature type="non-terminal residue" evidence="7">
    <location>
        <position position="1"/>
    </location>
</feature>
<keyword evidence="4" id="KW-0648">Protein biosynthesis</keyword>
<dbReference type="GO" id="GO:0003743">
    <property type="term" value="F:translation initiation factor activity"/>
    <property type="evidence" value="ECO:0007669"/>
    <property type="project" value="UniProtKB-KW"/>
</dbReference>
<dbReference type="Gene3D" id="3.40.50.300">
    <property type="entry name" value="P-loop containing nucleotide triphosphate hydrolases"/>
    <property type="match status" value="1"/>
</dbReference>
<dbReference type="EMBL" id="CAJVPL010002604">
    <property type="protein sequence ID" value="CAG8615126.1"/>
    <property type="molecule type" value="Genomic_DNA"/>
</dbReference>
<dbReference type="SUPFAM" id="SSF52540">
    <property type="entry name" value="P-loop containing nucleoside triphosphate hydrolases"/>
    <property type="match status" value="1"/>
</dbReference>
<dbReference type="InterPro" id="IPR015760">
    <property type="entry name" value="TIF_IF2"/>
</dbReference>
<accession>A0A9N9GJI4</accession>
<comment type="similarity">
    <text evidence="1">Belongs to the TRAFAC class translation factor GTPase superfamily. Classic translation factor GTPase family. IF-2 subfamily.</text>
</comment>
<feature type="domain" description="Tr-type G" evidence="6">
    <location>
        <begin position="53"/>
        <end position="159"/>
    </location>
</feature>
<evidence type="ECO:0000256" key="2">
    <source>
        <dbReference type="ARBA" id="ARBA00022540"/>
    </source>
</evidence>
<evidence type="ECO:0000256" key="4">
    <source>
        <dbReference type="ARBA" id="ARBA00022917"/>
    </source>
</evidence>